<dbReference type="Proteomes" id="UP000192132">
    <property type="component" value="Unassembled WGS sequence"/>
</dbReference>
<gene>
    <name evidence="6" type="ORF">BKE30_05925</name>
</gene>
<dbReference type="OrthoDB" id="8617654at2"/>
<dbReference type="Gene3D" id="1.10.357.10">
    <property type="entry name" value="Tetracycline Repressor, domain 2"/>
    <property type="match status" value="1"/>
</dbReference>
<protein>
    <submittedName>
        <fullName evidence="6">TetR family transcriptional regulator</fullName>
    </submittedName>
</protein>
<feature type="DNA-binding region" description="H-T-H motif" evidence="4">
    <location>
        <begin position="33"/>
        <end position="52"/>
    </location>
</feature>
<organism evidence="6 7">
    <name type="scientific">Alkanindiges hydrocarboniclasticus</name>
    <dbReference type="NCBI Taxonomy" id="1907941"/>
    <lineage>
        <taxon>Bacteria</taxon>
        <taxon>Pseudomonadati</taxon>
        <taxon>Pseudomonadota</taxon>
        <taxon>Gammaproteobacteria</taxon>
        <taxon>Moraxellales</taxon>
        <taxon>Moraxellaceae</taxon>
        <taxon>Alkanindiges</taxon>
    </lineage>
</organism>
<dbReference type="FunFam" id="1.10.10.60:FF:000034">
    <property type="entry name" value="HTH-type transcriptional repressor FabR"/>
    <property type="match status" value="1"/>
</dbReference>
<evidence type="ECO:0000256" key="3">
    <source>
        <dbReference type="ARBA" id="ARBA00023163"/>
    </source>
</evidence>
<evidence type="ECO:0000256" key="4">
    <source>
        <dbReference type="PROSITE-ProRule" id="PRU00335"/>
    </source>
</evidence>
<dbReference type="SUPFAM" id="SSF46689">
    <property type="entry name" value="Homeodomain-like"/>
    <property type="match status" value="1"/>
</dbReference>
<dbReference type="RefSeq" id="WP_076877686.1">
    <property type="nucleotide sequence ID" value="NZ_MLCN01000013.1"/>
</dbReference>
<dbReference type="InterPro" id="IPR001647">
    <property type="entry name" value="HTH_TetR"/>
</dbReference>
<dbReference type="Pfam" id="PF00440">
    <property type="entry name" value="TetR_N"/>
    <property type="match status" value="1"/>
</dbReference>
<dbReference type="Pfam" id="PF21943">
    <property type="entry name" value="TetR_C_46"/>
    <property type="match status" value="1"/>
</dbReference>
<dbReference type="EMBL" id="MLCN01000013">
    <property type="protein sequence ID" value="ONG41309.1"/>
    <property type="molecule type" value="Genomic_DNA"/>
</dbReference>
<dbReference type="STRING" id="1907941.BKE30_05925"/>
<feature type="domain" description="HTH tetR-type" evidence="5">
    <location>
        <begin position="9"/>
        <end position="70"/>
    </location>
</feature>
<dbReference type="PANTHER" id="PTHR47752:SF1">
    <property type="entry name" value="HTH-TYPE TRANSCRIPTIONAL REPRESSOR FABR"/>
    <property type="match status" value="1"/>
</dbReference>
<evidence type="ECO:0000256" key="2">
    <source>
        <dbReference type="ARBA" id="ARBA00023125"/>
    </source>
</evidence>
<dbReference type="InterPro" id="IPR050692">
    <property type="entry name" value="HTH_transcr_repressor_FabR"/>
</dbReference>
<evidence type="ECO:0000259" key="5">
    <source>
        <dbReference type="PROSITE" id="PS50977"/>
    </source>
</evidence>
<dbReference type="Gene3D" id="1.10.10.60">
    <property type="entry name" value="Homeodomain-like"/>
    <property type="match status" value="1"/>
</dbReference>
<keyword evidence="1" id="KW-0805">Transcription regulation</keyword>
<reference evidence="6 7" key="1">
    <citation type="submission" date="2016-10" db="EMBL/GenBank/DDBJ databases">
        <title>Draft Genome sequence of Alkanindiges sp. strain H1.</title>
        <authorList>
            <person name="Subhash Y."/>
            <person name="Lee S."/>
        </authorList>
    </citation>
    <scope>NUCLEOTIDE SEQUENCE [LARGE SCALE GENOMIC DNA]</scope>
    <source>
        <strain evidence="6 7">H1</strain>
    </source>
</reference>
<comment type="caution">
    <text evidence="6">The sequence shown here is derived from an EMBL/GenBank/DDBJ whole genome shotgun (WGS) entry which is preliminary data.</text>
</comment>
<keyword evidence="7" id="KW-1185">Reference proteome</keyword>
<keyword evidence="3" id="KW-0804">Transcription</keyword>
<name>A0A1S8CWW3_9GAMM</name>
<dbReference type="InterPro" id="IPR054129">
    <property type="entry name" value="DesT_TetR_C"/>
</dbReference>
<keyword evidence="2 4" id="KW-0238">DNA-binding</keyword>
<evidence type="ECO:0000313" key="7">
    <source>
        <dbReference type="Proteomes" id="UP000192132"/>
    </source>
</evidence>
<dbReference type="PROSITE" id="PS50977">
    <property type="entry name" value="HTH_TETR_2"/>
    <property type="match status" value="1"/>
</dbReference>
<sequence length="218" mass="24887">MSIRDERKQQSRQALLDAALTLSTSGRSFSTISLREVAREAGLVPTAFYRHFQDMDELGNDLVDQVSISLHHLLRSLREGYSLKAGSKTRLSIERFFTAVDHSSRHWLFLIGERWGGSSVIRDAIAREIHFFIDDLAEDLKKLPAFEHVSTTQDLQIMSSILINMSFSWAMTWLNLPDKNNSATLEQQREQLIQNTTKQAQLMFRGISNWNSEAGDQS</sequence>
<proteinExistence type="predicted"/>
<evidence type="ECO:0000256" key="1">
    <source>
        <dbReference type="ARBA" id="ARBA00023015"/>
    </source>
</evidence>
<dbReference type="GO" id="GO:0003677">
    <property type="term" value="F:DNA binding"/>
    <property type="evidence" value="ECO:0007669"/>
    <property type="project" value="UniProtKB-UniRule"/>
</dbReference>
<evidence type="ECO:0000313" key="6">
    <source>
        <dbReference type="EMBL" id="ONG41309.1"/>
    </source>
</evidence>
<dbReference type="InterPro" id="IPR009057">
    <property type="entry name" value="Homeodomain-like_sf"/>
</dbReference>
<accession>A0A1S8CWW3</accession>
<dbReference type="PANTHER" id="PTHR47752">
    <property type="entry name" value="HTH-TYPE TRANSCRIPTIONAL REPRESSOR FABR"/>
    <property type="match status" value="1"/>
</dbReference>
<dbReference type="AlphaFoldDB" id="A0A1S8CWW3"/>